<dbReference type="Proteomes" id="UP000327157">
    <property type="component" value="Chromosome 8"/>
</dbReference>
<evidence type="ECO:0000313" key="2">
    <source>
        <dbReference type="EMBL" id="KAB2629103.1"/>
    </source>
</evidence>
<organism evidence="2 3">
    <name type="scientific">Pyrus ussuriensis x Pyrus communis</name>
    <dbReference type="NCBI Taxonomy" id="2448454"/>
    <lineage>
        <taxon>Eukaryota</taxon>
        <taxon>Viridiplantae</taxon>
        <taxon>Streptophyta</taxon>
        <taxon>Embryophyta</taxon>
        <taxon>Tracheophyta</taxon>
        <taxon>Spermatophyta</taxon>
        <taxon>Magnoliopsida</taxon>
        <taxon>eudicotyledons</taxon>
        <taxon>Gunneridae</taxon>
        <taxon>Pentapetalae</taxon>
        <taxon>rosids</taxon>
        <taxon>fabids</taxon>
        <taxon>Rosales</taxon>
        <taxon>Rosaceae</taxon>
        <taxon>Amygdaloideae</taxon>
        <taxon>Maleae</taxon>
        <taxon>Pyrus</taxon>
    </lineage>
</organism>
<comment type="caution">
    <text evidence="2">The sequence shown here is derived from an EMBL/GenBank/DDBJ whole genome shotgun (WGS) entry which is preliminary data.</text>
</comment>
<feature type="region of interest" description="Disordered" evidence="1">
    <location>
        <begin position="67"/>
        <end position="116"/>
    </location>
</feature>
<accession>A0A5N5HQY3</accession>
<reference evidence="3" key="2">
    <citation type="submission" date="2019-10" db="EMBL/GenBank/DDBJ databases">
        <title>A de novo genome assembly of a pear dwarfing rootstock.</title>
        <authorList>
            <person name="Wang F."/>
            <person name="Wang J."/>
            <person name="Li S."/>
            <person name="Zhang Y."/>
            <person name="Fang M."/>
            <person name="Ma L."/>
            <person name="Zhao Y."/>
            <person name="Jiang S."/>
        </authorList>
    </citation>
    <scope>NUCLEOTIDE SEQUENCE [LARGE SCALE GENOMIC DNA]</scope>
</reference>
<dbReference type="OrthoDB" id="1932173at2759"/>
<proteinExistence type="predicted"/>
<sequence>MRRRTLKELEDKTYPFPDSDVVAMLKDLLDKKVIDLLECRQPKEMNRTDSPRPKWMESVLNPVGATIRTNPFIGPKSRTRPRPNPGSSPTSRPITAVPEEASEISAPARLSPSVGGSSTYKVVQVLKSQGLERVKVFDFDPTVLRALTGLDIKVTVDLFLCSTPASSLPSITARYLIVSWLRSSASKVFEG</sequence>
<protein>
    <submittedName>
        <fullName evidence="2">Ras-related protein Rab11C-like</fullName>
    </submittedName>
</protein>
<dbReference type="Gene3D" id="3.20.20.80">
    <property type="entry name" value="Glycosidases"/>
    <property type="match status" value="1"/>
</dbReference>
<keyword evidence="3" id="KW-1185">Reference proteome</keyword>
<dbReference type="AlphaFoldDB" id="A0A5N5HQY3"/>
<gene>
    <name evidence="2" type="ORF">D8674_033898</name>
</gene>
<dbReference type="EMBL" id="SMOL01000148">
    <property type="protein sequence ID" value="KAB2629103.1"/>
    <property type="molecule type" value="Genomic_DNA"/>
</dbReference>
<reference evidence="2 3" key="1">
    <citation type="submission" date="2019-09" db="EMBL/GenBank/DDBJ databases">
        <authorList>
            <person name="Ou C."/>
        </authorList>
    </citation>
    <scope>NUCLEOTIDE SEQUENCE [LARGE SCALE GENOMIC DNA]</scope>
    <source>
        <strain evidence="2">S2</strain>
        <tissue evidence="2">Leaf</tissue>
    </source>
</reference>
<evidence type="ECO:0000313" key="3">
    <source>
        <dbReference type="Proteomes" id="UP000327157"/>
    </source>
</evidence>
<reference evidence="2 3" key="3">
    <citation type="submission" date="2019-11" db="EMBL/GenBank/DDBJ databases">
        <title>A de novo genome assembly of a pear dwarfing rootstock.</title>
        <authorList>
            <person name="Wang F."/>
            <person name="Wang J."/>
            <person name="Li S."/>
            <person name="Zhang Y."/>
            <person name="Fang M."/>
            <person name="Ma L."/>
            <person name="Zhao Y."/>
            <person name="Jiang S."/>
        </authorList>
    </citation>
    <scope>NUCLEOTIDE SEQUENCE [LARGE SCALE GENOMIC DNA]</scope>
    <source>
        <strain evidence="2">S2</strain>
        <tissue evidence="2">Leaf</tissue>
    </source>
</reference>
<evidence type="ECO:0000256" key="1">
    <source>
        <dbReference type="SAM" id="MobiDB-lite"/>
    </source>
</evidence>
<name>A0A5N5HQY3_9ROSA</name>